<proteinExistence type="predicted"/>
<evidence type="ECO:0000313" key="3">
    <source>
        <dbReference type="Proteomes" id="UP000295554"/>
    </source>
</evidence>
<keyword evidence="3" id="KW-1185">Reference proteome</keyword>
<dbReference type="PANTHER" id="PTHR43591:SF24">
    <property type="entry name" value="2-METHOXY-6-POLYPRENYL-1,4-BENZOQUINOL METHYLASE, MITOCHONDRIAL"/>
    <property type="match status" value="1"/>
</dbReference>
<keyword evidence="2" id="KW-0808">Transferase</keyword>
<dbReference type="GO" id="GO:0032259">
    <property type="term" value="P:methylation"/>
    <property type="evidence" value="ECO:0007669"/>
    <property type="project" value="UniProtKB-KW"/>
</dbReference>
<dbReference type="PANTHER" id="PTHR43591">
    <property type="entry name" value="METHYLTRANSFERASE"/>
    <property type="match status" value="1"/>
</dbReference>
<gene>
    <name evidence="2" type="ORF">E2F43_10565</name>
</gene>
<protein>
    <submittedName>
        <fullName evidence="2">Class I SAM-dependent methyltransferase</fullName>
    </submittedName>
</protein>
<dbReference type="OrthoDB" id="529208at2"/>
<name>A0A4R5LSQ8_9GAMM</name>
<dbReference type="EMBL" id="SMSE01000002">
    <property type="protein sequence ID" value="TDG13931.1"/>
    <property type="molecule type" value="Genomic_DNA"/>
</dbReference>
<dbReference type="RefSeq" id="WP_133212386.1">
    <property type="nucleotide sequence ID" value="NZ_SMSE01000002.1"/>
</dbReference>
<keyword evidence="2" id="KW-0489">Methyltransferase</keyword>
<dbReference type="InterPro" id="IPR029063">
    <property type="entry name" value="SAM-dependent_MTases_sf"/>
</dbReference>
<dbReference type="InterPro" id="IPR041698">
    <property type="entry name" value="Methyltransf_25"/>
</dbReference>
<dbReference type="GO" id="GO:0008168">
    <property type="term" value="F:methyltransferase activity"/>
    <property type="evidence" value="ECO:0007669"/>
    <property type="project" value="UniProtKB-KW"/>
</dbReference>
<dbReference type="AlphaFoldDB" id="A0A4R5LSQ8"/>
<accession>A0A4R5LSQ8</accession>
<feature type="domain" description="Methyltransferase" evidence="1">
    <location>
        <begin position="42"/>
        <end position="136"/>
    </location>
</feature>
<evidence type="ECO:0000259" key="1">
    <source>
        <dbReference type="Pfam" id="PF13649"/>
    </source>
</evidence>
<sequence length="250" mass="27260">MTELELLVDLHRRQARLGPGSDAHTLLALQLAGLSPAPDLCVADIGCGTGASTLALADALHCPISAVDFLPGFLEELGSRATAKGLAEYIRPVVADMTCLPFAEGEFDLIWSEGAIYSMGFENGIASWKSLLKPGGVLAVSEITWLTRDRPKAIEAFWSANYPGIDTASGKLRILESQGYTPTGYFTLPASCWLDSYYRPLAAGFDAFLARHDNSEAAGHIVEEHRREQALYEAYSDQYSYGFYIARRDN</sequence>
<organism evidence="2 3">
    <name type="scientific">Seongchinamella unica</name>
    <dbReference type="NCBI Taxonomy" id="2547392"/>
    <lineage>
        <taxon>Bacteria</taxon>
        <taxon>Pseudomonadati</taxon>
        <taxon>Pseudomonadota</taxon>
        <taxon>Gammaproteobacteria</taxon>
        <taxon>Cellvibrionales</taxon>
        <taxon>Halieaceae</taxon>
        <taxon>Seongchinamella</taxon>
    </lineage>
</organism>
<evidence type="ECO:0000313" key="2">
    <source>
        <dbReference type="EMBL" id="TDG13931.1"/>
    </source>
</evidence>
<comment type="caution">
    <text evidence="2">The sequence shown here is derived from an EMBL/GenBank/DDBJ whole genome shotgun (WGS) entry which is preliminary data.</text>
</comment>
<dbReference type="Gene3D" id="3.40.50.150">
    <property type="entry name" value="Vaccinia Virus protein VP39"/>
    <property type="match status" value="1"/>
</dbReference>
<dbReference type="Proteomes" id="UP000295554">
    <property type="component" value="Unassembled WGS sequence"/>
</dbReference>
<dbReference type="CDD" id="cd02440">
    <property type="entry name" value="AdoMet_MTases"/>
    <property type="match status" value="1"/>
</dbReference>
<dbReference type="SUPFAM" id="SSF53335">
    <property type="entry name" value="S-adenosyl-L-methionine-dependent methyltransferases"/>
    <property type="match status" value="1"/>
</dbReference>
<reference evidence="2 3" key="1">
    <citation type="submission" date="2019-03" db="EMBL/GenBank/DDBJ databases">
        <title>Seongchinamella monodicae gen. nov., sp. nov., a novel member of the Gammaproteobacteria isolated from a tidal mudflat of beach.</title>
        <authorList>
            <person name="Yang H.G."/>
            <person name="Kang J.W."/>
            <person name="Lee S.D."/>
        </authorList>
    </citation>
    <scope>NUCLEOTIDE SEQUENCE [LARGE SCALE GENOMIC DNA]</scope>
    <source>
        <strain evidence="2 3">GH4-78</strain>
    </source>
</reference>
<dbReference type="Pfam" id="PF13649">
    <property type="entry name" value="Methyltransf_25"/>
    <property type="match status" value="1"/>
</dbReference>